<accession>A0A0W0FCA6</accession>
<gene>
    <name evidence="1" type="ORF">WG66_13335</name>
</gene>
<evidence type="ECO:0000313" key="1">
    <source>
        <dbReference type="EMBL" id="KTB33909.1"/>
    </source>
</evidence>
<reference evidence="1 2" key="1">
    <citation type="submission" date="2015-12" db="EMBL/GenBank/DDBJ databases">
        <title>Draft genome sequence of Moniliophthora roreri, the causal agent of frosty pod rot of cacao.</title>
        <authorList>
            <person name="Aime M.C."/>
            <person name="Diaz-Valderrama J.R."/>
            <person name="Kijpornyongpan T."/>
            <person name="Phillips-Mora W."/>
        </authorList>
    </citation>
    <scope>NUCLEOTIDE SEQUENCE [LARGE SCALE GENOMIC DNA]</scope>
    <source>
        <strain evidence="1 2">MCA 2952</strain>
    </source>
</reference>
<evidence type="ECO:0000313" key="2">
    <source>
        <dbReference type="Proteomes" id="UP000054988"/>
    </source>
</evidence>
<name>A0A0W0FCA6_MONRR</name>
<organism evidence="1 2">
    <name type="scientific">Moniliophthora roreri</name>
    <name type="common">Frosty pod rot fungus</name>
    <name type="synonym">Monilia roreri</name>
    <dbReference type="NCBI Taxonomy" id="221103"/>
    <lineage>
        <taxon>Eukaryota</taxon>
        <taxon>Fungi</taxon>
        <taxon>Dikarya</taxon>
        <taxon>Basidiomycota</taxon>
        <taxon>Agaricomycotina</taxon>
        <taxon>Agaricomycetes</taxon>
        <taxon>Agaricomycetidae</taxon>
        <taxon>Agaricales</taxon>
        <taxon>Marasmiineae</taxon>
        <taxon>Marasmiaceae</taxon>
        <taxon>Moniliophthora</taxon>
    </lineage>
</organism>
<dbReference type="Proteomes" id="UP000054988">
    <property type="component" value="Unassembled WGS sequence"/>
</dbReference>
<sequence length="61" mass="6582">MAFAECLLDDAINLQTFGLHFAIFWTGTMPDTSFGIGGIIRAVLTLAMVTKDQTSLQTAES</sequence>
<protein>
    <submittedName>
        <fullName evidence="1">Uncharacterized protein</fullName>
    </submittedName>
</protein>
<comment type="caution">
    <text evidence="1">The sequence shown here is derived from an EMBL/GenBank/DDBJ whole genome shotgun (WGS) entry which is preliminary data.</text>
</comment>
<dbReference type="AlphaFoldDB" id="A0A0W0FCA6"/>
<proteinExistence type="predicted"/>
<dbReference type="EMBL" id="LATX01002123">
    <property type="protein sequence ID" value="KTB33909.1"/>
    <property type="molecule type" value="Genomic_DNA"/>
</dbReference>